<evidence type="ECO:0000256" key="1">
    <source>
        <dbReference type="SAM" id="SignalP"/>
    </source>
</evidence>
<dbReference type="Proteomes" id="UP000027238">
    <property type="component" value="Unassembled WGS sequence"/>
</dbReference>
<gene>
    <name evidence="2" type="ORF">CSUB01_05098</name>
</gene>
<dbReference type="EMBL" id="JMSE01001162">
    <property type="protein sequence ID" value="KDN64080.1"/>
    <property type="molecule type" value="Genomic_DNA"/>
</dbReference>
<comment type="caution">
    <text evidence="2">The sequence shown here is derived from an EMBL/GenBank/DDBJ whole genome shotgun (WGS) entry which is preliminary data.</text>
</comment>
<feature type="signal peptide" evidence="1">
    <location>
        <begin position="1"/>
        <end position="28"/>
    </location>
</feature>
<accession>A0A066XDH2</accession>
<sequence length="78" mass="8553">MWSNTFSGWRTSFVNLFVLLTLVLNAAAEVVSGVAPDPGLTLDMGAFIDANIVCYSTKLTFQKDTELLFTDEQLYGIA</sequence>
<keyword evidence="1" id="KW-0732">Signal</keyword>
<dbReference type="HOGENOM" id="CLU_2621931_0_0_1"/>
<organism evidence="2 3">
    <name type="scientific">Colletotrichum sublineola</name>
    <name type="common">Sorghum anthracnose fungus</name>
    <dbReference type="NCBI Taxonomy" id="1173701"/>
    <lineage>
        <taxon>Eukaryota</taxon>
        <taxon>Fungi</taxon>
        <taxon>Dikarya</taxon>
        <taxon>Ascomycota</taxon>
        <taxon>Pezizomycotina</taxon>
        <taxon>Sordariomycetes</taxon>
        <taxon>Hypocreomycetidae</taxon>
        <taxon>Glomerellales</taxon>
        <taxon>Glomerellaceae</taxon>
        <taxon>Colletotrichum</taxon>
        <taxon>Colletotrichum graminicola species complex</taxon>
    </lineage>
</organism>
<evidence type="ECO:0000313" key="3">
    <source>
        <dbReference type="Proteomes" id="UP000027238"/>
    </source>
</evidence>
<name>A0A066XDH2_COLSU</name>
<feature type="chain" id="PRO_5001630171" evidence="1">
    <location>
        <begin position="29"/>
        <end position="78"/>
    </location>
</feature>
<reference evidence="3" key="1">
    <citation type="journal article" date="2014" name="Genome Announc.">
        <title>Draft genome sequence of Colletotrichum sublineola, a destructive pathogen of cultivated sorghum.</title>
        <authorList>
            <person name="Baroncelli R."/>
            <person name="Sanz-Martin J.M."/>
            <person name="Rech G.E."/>
            <person name="Sukno S.A."/>
            <person name="Thon M.R."/>
        </authorList>
    </citation>
    <scope>NUCLEOTIDE SEQUENCE [LARGE SCALE GENOMIC DNA]</scope>
    <source>
        <strain evidence="3">TX430BB</strain>
    </source>
</reference>
<protein>
    <submittedName>
        <fullName evidence="2">Uncharacterized protein</fullName>
    </submittedName>
</protein>
<evidence type="ECO:0000313" key="2">
    <source>
        <dbReference type="EMBL" id="KDN64080.1"/>
    </source>
</evidence>
<proteinExistence type="predicted"/>
<keyword evidence="3" id="KW-1185">Reference proteome</keyword>
<dbReference type="AlphaFoldDB" id="A0A066XDH2"/>